<evidence type="ECO:0000313" key="2">
    <source>
        <dbReference type="Proteomes" id="UP001386955"/>
    </source>
</evidence>
<reference evidence="1 2" key="1">
    <citation type="submission" date="2024-01" db="EMBL/GenBank/DDBJ databases">
        <title>The genomes of 5 underutilized Papilionoideae crops provide insights into root nodulation and disease resistanc.</title>
        <authorList>
            <person name="Jiang F."/>
        </authorList>
    </citation>
    <scope>NUCLEOTIDE SEQUENCE [LARGE SCALE GENOMIC DNA]</scope>
    <source>
        <strain evidence="1">DUOXIRENSHENG_FW03</strain>
        <tissue evidence="1">Leaves</tissue>
    </source>
</reference>
<sequence length="132" mass="15354">MLMVWTYDAKNSSRPSSLIRWLSFEQRLKGHFRAQMTHLAVAEISFQISFIRSGMQPSRLRNHLFMNHVDPLIQAHVFGSAAVSIEVFWSHILIAPQNQNDMEISAFSNFKDNKFDVPCFIEVSLHRLKSYI</sequence>
<proteinExistence type="predicted"/>
<protein>
    <submittedName>
        <fullName evidence="1">Uncharacterized protein</fullName>
    </submittedName>
</protein>
<dbReference type="EMBL" id="JAYMYS010000006">
    <property type="protein sequence ID" value="KAK7389567.1"/>
    <property type="molecule type" value="Genomic_DNA"/>
</dbReference>
<name>A0AAN9S5F5_PSOTE</name>
<accession>A0AAN9S5F5</accession>
<comment type="caution">
    <text evidence="1">The sequence shown here is derived from an EMBL/GenBank/DDBJ whole genome shotgun (WGS) entry which is preliminary data.</text>
</comment>
<dbReference type="Proteomes" id="UP001386955">
    <property type="component" value="Unassembled WGS sequence"/>
</dbReference>
<keyword evidence="2" id="KW-1185">Reference proteome</keyword>
<organism evidence="1 2">
    <name type="scientific">Psophocarpus tetragonolobus</name>
    <name type="common">Winged bean</name>
    <name type="synonym">Dolichos tetragonolobus</name>
    <dbReference type="NCBI Taxonomy" id="3891"/>
    <lineage>
        <taxon>Eukaryota</taxon>
        <taxon>Viridiplantae</taxon>
        <taxon>Streptophyta</taxon>
        <taxon>Embryophyta</taxon>
        <taxon>Tracheophyta</taxon>
        <taxon>Spermatophyta</taxon>
        <taxon>Magnoliopsida</taxon>
        <taxon>eudicotyledons</taxon>
        <taxon>Gunneridae</taxon>
        <taxon>Pentapetalae</taxon>
        <taxon>rosids</taxon>
        <taxon>fabids</taxon>
        <taxon>Fabales</taxon>
        <taxon>Fabaceae</taxon>
        <taxon>Papilionoideae</taxon>
        <taxon>50 kb inversion clade</taxon>
        <taxon>NPAAA clade</taxon>
        <taxon>indigoferoid/millettioid clade</taxon>
        <taxon>Phaseoleae</taxon>
        <taxon>Psophocarpus</taxon>
    </lineage>
</organism>
<gene>
    <name evidence="1" type="ORF">VNO78_24719</name>
</gene>
<dbReference type="AlphaFoldDB" id="A0AAN9S5F5"/>
<evidence type="ECO:0000313" key="1">
    <source>
        <dbReference type="EMBL" id="KAK7389567.1"/>
    </source>
</evidence>